<gene>
    <name evidence="1" type="ORF">Acj9p144</name>
</gene>
<dbReference type="KEGG" id="vg:9926578"/>
<reference evidence="1 2" key="1">
    <citation type="journal article" date="2010" name="Virol. J.">
        <title>Genomes of the T4-related bacteriophages as windows on microbial genome evolution.</title>
        <authorList>
            <person name="Petrov V.M."/>
            <person name="Ratnayaka S."/>
            <person name="Nolan J.M."/>
            <person name="Miller E.S."/>
            <person name="Karam J.D."/>
        </authorList>
    </citation>
    <scope>NUCLEOTIDE SEQUENCE [LARGE SCALE GENOMIC DNA]</scope>
</reference>
<evidence type="ECO:0008006" key="3">
    <source>
        <dbReference type="Google" id="ProtNLM"/>
    </source>
</evidence>
<evidence type="ECO:0000313" key="2">
    <source>
        <dbReference type="Proteomes" id="UP000008731"/>
    </source>
</evidence>
<dbReference type="PROSITE" id="PS51257">
    <property type="entry name" value="PROKAR_LIPOPROTEIN"/>
    <property type="match status" value="1"/>
</dbReference>
<dbReference type="Proteomes" id="UP000008731">
    <property type="component" value="Segment"/>
</dbReference>
<protein>
    <recommendedName>
        <fullName evidence="3">Lipoprotein</fullName>
    </recommendedName>
</protein>
<sequence>MKKLALGFVLLSIMGCSQADYETLSGVVPAGEPTTSAPEKKDFVDLNRYKDRQISFDLEFDWQYDLAERYGSIAYKAIDICSTRNDYRLTDGLDTSTEYGAHVLNEYHMAIKSCATASLEPFPQIREEDRLKVPNEESINIGLELKDDEIEGYNELPVVSYSTDDPRYPQVLKACKSNNSQIDDPVEFAEAVEFCVRKGM</sequence>
<name>E5EPS8_9CAUD</name>
<keyword evidence="2" id="KW-1185">Reference proteome</keyword>
<dbReference type="GeneID" id="9926578"/>
<proteinExistence type="predicted"/>
<organism evidence="1 2">
    <name type="scientific">Acinetobacter phage Acj9</name>
    <dbReference type="NCBI Taxonomy" id="760939"/>
    <lineage>
        <taxon>Viruses</taxon>
        <taxon>Duplodnaviria</taxon>
        <taxon>Heunggongvirae</taxon>
        <taxon>Uroviricota</taxon>
        <taxon>Caudoviricetes</taxon>
        <taxon>Pantevenvirales</taxon>
        <taxon>Straboviridae</taxon>
        <taxon>Twarogvirinae</taxon>
        <taxon>Acajnonavirus</taxon>
        <taxon>Acajnonavirus acj9</taxon>
    </lineage>
</organism>
<dbReference type="EMBL" id="HM004124">
    <property type="protein sequence ID" value="ADG60044.1"/>
    <property type="molecule type" value="Genomic_DNA"/>
</dbReference>
<evidence type="ECO:0000313" key="1">
    <source>
        <dbReference type="EMBL" id="ADG60044.1"/>
    </source>
</evidence>
<dbReference type="RefSeq" id="YP_004010281.1">
    <property type="nucleotide sequence ID" value="NC_014663.1"/>
</dbReference>
<accession>E5EPS8</accession>